<dbReference type="OrthoDB" id="416217at2759"/>
<evidence type="ECO:0000256" key="1">
    <source>
        <dbReference type="ARBA" id="ARBA00023015"/>
    </source>
</evidence>
<evidence type="ECO:0000256" key="5">
    <source>
        <dbReference type="SAM" id="MobiDB-lite"/>
    </source>
</evidence>
<keyword evidence="2" id="KW-0238">DNA-binding</keyword>
<dbReference type="Gene3D" id="4.10.240.10">
    <property type="entry name" value="Zn(2)-C6 fungal-type DNA-binding domain"/>
    <property type="match status" value="1"/>
</dbReference>
<feature type="compositionally biased region" description="Pro residues" evidence="5">
    <location>
        <begin position="7"/>
        <end position="17"/>
    </location>
</feature>
<feature type="domain" description="Zn(2)-C6 fungal-type" evidence="6">
    <location>
        <begin position="64"/>
        <end position="93"/>
    </location>
</feature>
<organism evidence="7 8">
    <name type="scientific">Penicillium cinerascens</name>
    <dbReference type="NCBI Taxonomy" id="70096"/>
    <lineage>
        <taxon>Eukaryota</taxon>
        <taxon>Fungi</taxon>
        <taxon>Dikarya</taxon>
        <taxon>Ascomycota</taxon>
        <taxon>Pezizomycotina</taxon>
        <taxon>Eurotiomycetes</taxon>
        <taxon>Eurotiomycetidae</taxon>
        <taxon>Eurotiales</taxon>
        <taxon>Aspergillaceae</taxon>
        <taxon>Penicillium</taxon>
    </lineage>
</organism>
<protein>
    <recommendedName>
        <fullName evidence="6">Zn(2)-C6 fungal-type domain-containing protein</fullName>
    </recommendedName>
</protein>
<evidence type="ECO:0000256" key="4">
    <source>
        <dbReference type="ARBA" id="ARBA00023242"/>
    </source>
</evidence>
<feature type="region of interest" description="Disordered" evidence="5">
    <location>
        <begin position="1"/>
        <end position="20"/>
    </location>
</feature>
<dbReference type="Pfam" id="PF00172">
    <property type="entry name" value="Zn_clus"/>
    <property type="match status" value="1"/>
</dbReference>
<dbReference type="SUPFAM" id="SSF57701">
    <property type="entry name" value="Zn2/Cys6 DNA-binding domain"/>
    <property type="match status" value="1"/>
</dbReference>
<name>A0A9W9ME95_9EURO</name>
<reference evidence="7" key="2">
    <citation type="journal article" date="2023" name="IMA Fungus">
        <title>Comparative genomic study of the Penicillium genus elucidates a diverse pangenome and 15 lateral gene transfer events.</title>
        <authorList>
            <person name="Petersen C."/>
            <person name="Sorensen T."/>
            <person name="Nielsen M.R."/>
            <person name="Sondergaard T.E."/>
            <person name="Sorensen J.L."/>
            <person name="Fitzpatrick D.A."/>
            <person name="Frisvad J.C."/>
            <person name="Nielsen K.L."/>
        </authorList>
    </citation>
    <scope>NUCLEOTIDE SEQUENCE</scope>
    <source>
        <strain evidence="7">IBT 15544</strain>
    </source>
</reference>
<dbReference type="InterPro" id="IPR036864">
    <property type="entry name" value="Zn2-C6_fun-type_DNA-bd_sf"/>
</dbReference>
<dbReference type="GO" id="GO:0001228">
    <property type="term" value="F:DNA-binding transcription activator activity, RNA polymerase II-specific"/>
    <property type="evidence" value="ECO:0007669"/>
    <property type="project" value="TreeGrafter"/>
</dbReference>
<evidence type="ECO:0000259" key="6">
    <source>
        <dbReference type="PROSITE" id="PS50048"/>
    </source>
</evidence>
<keyword evidence="8" id="KW-1185">Reference proteome</keyword>
<dbReference type="PROSITE" id="PS50048">
    <property type="entry name" value="ZN2_CY6_FUNGAL_2"/>
    <property type="match status" value="1"/>
</dbReference>
<dbReference type="Proteomes" id="UP001150904">
    <property type="component" value="Unassembled WGS sequence"/>
</dbReference>
<dbReference type="CDD" id="cd00067">
    <property type="entry name" value="GAL4"/>
    <property type="match status" value="1"/>
</dbReference>
<dbReference type="PANTHER" id="PTHR47784">
    <property type="entry name" value="STEROL UPTAKE CONTROL PROTEIN 2"/>
    <property type="match status" value="1"/>
</dbReference>
<reference evidence="7" key="1">
    <citation type="submission" date="2022-12" db="EMBL/GenBank/DDBJ databases">
        <authorList>
            <person name="Petersen C."/>
        </authorList>
    </citation>
    <scope>NUCLEOTIDE SEQUENCE</scope>
    <source>
        <strain evidence="7">IBT 15544</strain>
    </source>
</reference>
<dbReference type="PROSITE" id="PS00463">
    <property type="entry name" value="ZN2_CY6_FUNGAL_1"/>
    <property type="match status" value="1"/>
</dbReference>
<dbReference type="InterPro" id="IPR053157">
    <property type="entry name" value="Sterol_Uptake_Regulator"/>
</dbReference>
<sequence>MFSILSPPSPAPLPTPRTPSLGDLTNTFILSSGPSSKFKLCRVPNSLSDDPSRLRRAHQKSPRGCQSCKRRRVKCDEKVPCGNCWRRREHCHVGQQQCKRKAPLTPMPTPALLPSRKPADASVNLDHLRLFHHFKTSTQQTLLFEPGIWDAALRLSLHFDFLMNAILCVAARHLDCLRSTQATLPSYSTTAARHLGSALTGFRRQVAGSFTSTHIDVFVATSLLLQYDVWSNVDFLPAAQRGDRDTGFGHSADCFFSFSSSLKHVFLKSVPLIAGQPSSFMPEVQCNFPERVIAASKLHADDMETYQEFFSYDRPIDAEMLASPPQPSRGGGVIEEEPWQHHNFEVDDANPINSGYVPAVARLCLIASFIGNTTRLRPQEAKCLARYVLSFPIMCRGAFAAMVHQDDPHALLVLYHFYRAVKMLLPEKEYWWAHKRATMRESELREWLDGVVAEQT</sequence>
<keyword evidence="3" id="KW-0804">Transcription</keyword>
<dbReference type="AlphaFoldDB" id="A0A9W9ME95"/>
<dbReference type="PANTHER" id="PTHR47784:SF5">
    <property type="entry name" value="STEROL UPTAKE CONTROL PROTEIN 2"/>
    <property type="match status" value="1"/>
</dbReference>
<dbReference type="EMBL" id="JAPQKR010000014">
    <property type="protein sequence ID" value="KAJ5198624.1"/>
    <property type="molecule type" value="Genomic_DNA"/>
</dbReference>
<gene>
    <name evidence="7" type="ORF">N7498_007741</name>
</gene>
<keyword evidence="4" id="KW-0539">Nucleus</keyword>
<accession>A0A9W9ME95</accession>
<dbReference type="GO" id="GO:0003677">
    <property type="term" value="F:DNA binding"/>
    <property type="evidence" value="ECO:0007669"/>
    <property type="project" value="UniProtKB-KW"/>
</dbReference>
<evidence type="ECO:0000313" key="7">
    <source>
        <dbReference type="EMBL" id="KAJ5198624.1"/>
    </source>
</evidence>
<dbReference type="RefSeq" id="XP_058307052.1">
    <property type="nucleotide sequence ID" value="XM_058454803.1"/>
</dbReference>
<comment type="caution">
    <text evidence="7">The sequence shown here is derived from an EMBL/GenBank/DDBJ whole genome shotgun (WGS) entry which is preliminary data.</text>
</comment>
<evidence type="ECO:0000256" key="2">
    <source>
        <dbReference type="ARBA" id="ARBA00023125"/>
    </source>
</evidence>
<evidence type="ECO:0000313" key="8">
    <source>
        <dbReference type="Proteomes" id="UP001150904"/>
    </source>
</evidence>
<dbReference type="InterPro" id="IPR001138">
    <property type="entry name" value="Zn2Cys6_DnaBD"/>
</dbReference>
<dbReference type="GO" id="GO:0008270">
    <property type="term" value="F:zinc ion binding"/>
    <property type="evidence" value="ECO:0007669"/>
    <property type="project" value="InterPro"/>
</dbReference>
<dbReference type="SMART" id="SM00066">
    <property type="entry name" value="GAL4"/>
    <property type="match status" value="1"/>
</dbReference>
<dbReference type="GeneID" id="83182104"/>
<keyword evidence="1" id="KW-0805">Transcription regulation</keyword>
<proteinExistence type="predicted"/>
<evidence type="ECO:0000256" key="3">
    <source>
        <dbReference type="ARBA" id="ARBA00023163"/>
    </source>
</evidence>